<sequence>MKTEFNWFTGVACIAAPCPVALLGDSGLQPFFQRPNDPAWGIALPRQLYHESLHYWQLASSRHLQMIVVAEWERLLRFEKDGAVLPRSELRKSFGRAAADEPFSVRDLIECLARFWDVHTRSPTRLIREEGSDLGGRLREIDAIRPQGSYASLEFDTVMLTGPDCKVYAKPYRWMLERARAAPAVHALPGPVEESASWSVNLLLPVASFLALNTDAPVAAFVAGFERGLSEDVLGEASARRNPLKAINLDWLDFWSVLANGLSKTLKRIDLPTWLAPWVGFGVLENKAFLDHPVYRHLCARMMSLDEALDSLRKNQRMRFLFNSPPDAAQDIDGAMALREALVTQPDRWPVFSLPGQPTFRSLLGGMFAPPLVRFDDRDLVATVSAFPDWPWSIDAAALSAAVDETKARFAALEAAETAVRLGLPPNAFARDP</sequence>
<organism evidence="1 2">
    <name type="scientific">Geoalkalibacter ferrihydriticus DSM 17813</name>
    <dbReference type="NCBI Taxonomy" id="1121915"/>
    <lineage>
        <taxon>Bacteria</taxon>
        <taxon>Pseudomonadati</taxon>
        <taxon>Thermodesulfobacteriota</taxon>
        <taxon>Desulfuromonadia</taxon>
        <taxon>Desulfuromonadales</taxon>
        <taxon>Geoalkalibacteraceae</taxon>
        <taxon>Geoalkalibacter</taxon>
    </lineage>
</organism>
<comment type="caution">
    <text evidence="1">The sequence shown here is derived from an EMBL/GenBank/DDBJ whole genome shotgun (WGS) entry which is preliminary data.</text>
</comment>
<reference evidence="1 2" key="1">
    <citation type="submission" date="2014-12" db="EMBL/GenBank/DDBJ databases">
        <title>Genomes of Geoalkalibacter ferrihydriticus and Geoalkalibacter subterraneus, two haloalkaliphilic metal-reducing members of the Geobacteraceae.</title>
        <authorList>
            <person name="Badalamenti J.P."/>
            <person name="Torres C.I."/>
            <person name="Krajmalnik-Brown R."/>
            <person name="Bond D.R."/>
        </authorList>
    </citation>
    <scope>NUCLEOTIDE SEQUENCE [LARGE SCALE GENOMIC DNA]</scope>
    <source>
        <strain evidence="1 2">DSM 17813</strain>
    </source>
</reference>
<name>A0A0C2DV60_9BACT</name>
<gene>
    <name evidence="1" type="ORF">GFER_00720</name>
</gene>
<dbReference type="EMBL" id="JWJD01000001">
    <property type="protein sequence ID" value="KIH77314.1"/>
    <property type="molecule type" value="Genomic_DNA"/>
</dbReference>
<dbReference type="AlphaFoldDB" id="A0A0C2DV60"/>
<evidence type="ECO:0000313" key="2">
    <source>
        <dbReference type="Proteomes" id="UP000035068"/>
    </source>
</evidence>
<keyword evidence="2" id="KW-1185">Reference proteome</keyword>
<protein>
    <submittedName>
        <fullName evidence="1">Uncharacterized protein</fullName>
    </submittedName>
</protein>
<accession>A0A0C2DV60</accession>
<proteinExistence type="predicted"/>
<dbReference type="RefSeq" id="WP_040095179.1">
    <property type="nucleotide sequence ID" value="NZ_JWJD01000001.1"/>
</dbReference>
<evidence type="ECO:0000313" key="1">
    <source>
        <dbReference type="EMBL" id="KIH77314.1"/>
    </source>
</evidence>
<dbReference type="Proteomes" id="UP000035068">
    <property type="component" value="Unassembled WGS sequence"/>
</dbReference>